<name>A0A1L3ETR4_9GAMM</name>
<dbReference type="STRING" id="1440763.BJI69_11370"/>
<dbReference type="SUPFAM" id="SSF53335">
    <property type="entry name" value="S-adenosyl-L-methionine-dependent methyltransferases"/>
    <property type="match status" value="1"/>
</dbReference>
<dbReference type="Pfam" id="PF13489">
    <property type="entry name" value="Methyltransf_23"/>
    <property type="match status" value="1"/>
</dbReference>
<sequence>MNQSLRATFSDLEQMVQFPSGHTADSLKRYLGSFSLDGAPAAELENYLNEDFLRFVHTLGLVPDAHGRLLEIGANPYFTTILLRKFRDFEIQCTNYFGIEGGGSRQVCKSGETGEEFAFDFMNNNVDKEDIPFDGNFDVVLFCEVIEHLVSDPIGALRRIKDKLAPGGALILTTPNVNRLENIAKMMAGQNMYDPISGYGVYGRHNREYNKHELFLMLDHLGFDLEVLFSSDVHENHSNLYYPIAGLANQILATPNRGYDLGQYIFLRARNNRPAKPGKPRWLYRSYPEADLCD</sequence>
<dbReference type="KEGG" id="lrz:BJI69_11370"/>
<accession>A0A1L3ETR4</accession>
<gene>
    <name evidence="1" type="ORF">BJI69_11370</name>
</gene>
<dbReference type="RefSeq" id="WP_046968529.1">
    <property type="nucleotide sequence ID" value="NZ_CP017480.1"/>
</dbReference>
<evidence type="ECO:0000313" key="1">
    <source>
        <dbReference type="EMBL" id="APG04439.1"/>
    </source>
</evidence>
<dbReference type="OrthoDB" id="932345at2"/>
<reference evidence="2" key="1">
    <citation type="submission" date="2016-09" db="EMBL/GenBank/DDBJ databases">
        <authorList>
            <person name="Lysoe E."/>
        </authorList>
    </citation>
    <scope>NUCLEOTIDE SEQUENCE [LARGE SCALE GENOMIC DNA]</scope>
    <source>
        <strain evidence="2">LJ96T</strain>
    </source>
</reference>
<dbReference type="AlphaFoldDB" id="A0A1L3ETR4"/>
<dbReference type="Proteomes" id="UP000182987">
    <property type="component" value="Chromosome"/>
</dbReference>
<evidence type="ECO:0008006" key="3">
    <source>
        <dbReference type="Google" id="ProtNLM"/>
    </source>
</evidence>
<protein>
    <recommendedName>
        <fullName evidence="3">Methyltransferase type 11 domain-containing protein</fullName>
    </recommendedName>
</protein>
<keyword evidence="2" id="KW-1185">Reference proteome</keyword>
<dbReference type="Gene3D" id="3.40.50.150">
    <property type="entry name" value="Vaccinia Virus protein VP39"/>
    <property type="match status" value="1"/>
</dbReference>
<dbReference type="CDD" id="cd02440">
    <property type="entry name" value="AdoMet_MTases"/>
    <property type="match status" value="1"/>
</dbReference>
<dbReference type="EMBL" id="CP017480">
    <property type="protein sequence ID" value="APG04439.1"/>
    <property type="molecule type" value="Genomic_DNA"/>
</dbReference>
<dbReference type="InterPro" id="IPR029063">
    <property type="entry name" value="SAM-dependent_MTases_sf"/>
</dbReference>
<organism evidence="1 2">
    <name type="scientific">Luteibacter rhizovicinus DSM 16549</name>
    <dbReference type="NCBI Taxonomy" id="1440763"/>
    <lineage>
        <taxon>Bacteria</taxon>
        <taxon>Pseudomonadati</taxon>
        <taxon>Pseudomonadota</taxon>
        <taxon>Gammaproteobacteria</taxon>
        <taxon>Lysobacterales</taxon>
        <taxon>Rhodanobacteraceae</taxon>
        <taxon>Luteibacter</taxon>
    </lineage>
</organism>
<proteinExistence type="predicted"/>
<evidence type="ECO:0000313" key="2">
    <source>
        <dbReference type="Proteomes" id="UP000182987"/>
    </source>
</evidence>